<gene>
    <name evidence="2" type="ORF">QUF54_06805</name>
</gene>
<keyword evidence="3" id="KW-1185">Reference proteome</keyword>
<sequence>METIAQMQQRLQDTGYFANEETAQAIRAMLLLERPLLIEGPPGVGKTAVAHALAKRFDETLLRVQCYEGIEADQLLYDYNYAKQLLMISMIKDRIHKKIALKSIRNAIETLDKEDVFWGEHFLIKRPLLQAIVPENGKRQVLLIDEVDKTEKDAEALLLEVLSEYTISIPEYGTVQASIKPIVVLTGNRTRELTEALRRRCVYLYLDYPDKETERAIVRLHVPDADETYLQRVVDAVQKIRKLPLKHIPAVSETIEVLQLLMATNGDSAGWLNLLAKHHEDHHTIMQSDTVL</sequence>
<protein>
    <submittedName>
        <fullName evidence="2">MoxR family ATPase</fullName>
    </submittedName>
</protein>
<feature type="domain" description="AAA+ ATPase" evidence="1">
    <location>
        <begin position="32"/>
        <end position="207"/>
    </location>
</feature>
<dbReference type="EMBL" id="JAUCGM010000419">
    <property type="protein sequence ID" value="MDM8563044.1"/>
    <property type="molecule type" value="Genomic_DNA"/>
</dbReference>
<dbReference type="SUPFAM" id="SSF52540">
    <property type="entry name" value="P-loop containing nucleoside triphosphate hydrolases"/>
    <property type="match status" value="1"/>
</dbReference>
<dbReference type="SMART" id="SM00382">
    <property type="entry name" value="AAA"/>
    <property type="match status" value="1"/>
</dbReference>
<dbReference type="InterPro" id="IPR027417">
    <property type="entry name" value="P-loop_NTPase"/>
</dbReference>
<reference evidence="2" key="1">
    <citation type="submission" date="2023-06" db="EMBL/GenBank/DDBJ databases">
        <title>Uncultivated large filamentous bacteria from sulfidic sediments reveal new species and different genomic features in energy metabolism and defense.</title>
        <authorList>
            <person name="Fonseca A."/>
        </authorList>
    </citation>
    <scope>NUCLEOTIDE SEQUENCE</scope>
    <source>
        <strain evidence="2">HSG4</strain>
    </source>
</reference>
<dbReference type="PANTHER" id="PTHR42759:SF1">
    <property type="entry name" value="MAGNESIUM-CHELATASE SUBUNIT CHLD"/>
    <property type="match status" value="1"/>
</dbReference>
<dbReference type="InterPro" id="IPR011704">
    <property type="entry name" value="ATPase_dyneun-rel_AAA"/>
</dbReference>
<proteinExistence type="predicted"/>
<name>A0ABT7VU06_9GAMM</name>
<evidence type="ECO:0000313" key="2">
    <source>
        <dbReference type="EMBL" id="MDM8563044.1"/>
    </source>
</evidence>
<evidence type="ECO:0000313" key="3">
    <source>
        <dbReference type="Proteomes" id="UP001171945"/>
    </source>
</evidence>
<evidence type="ECO:0000259" key="1">
    <source>
        <dbReference type="SMART" id="SM00382"/>
    </source>
</evidence>
<accession>A0ABT7VU06</accession>
<dbReference type="Gene3D" id="3.40.50.300">
    <property type="entry name" value="P-loop containing nucleotide triphosphate hydrolases"/>
    <property type="match status" value="1"/>
</dbReference>
<dbReference type="PANTHER" id="PTHR42759">
    <property type="entry name" value="MOXR FAMILY PROTEIN"/>
    <property type="match status" value="1"/>
</dbReference>
<comment type="caution">
    <text evidence="2">The sequence shown here is derived from an EMBL/GenBank/DDBJ whole genome shotgun (WGS) entry which is preliminary data.</text>
</comment>
<organism evidence="2 3">
    <name type="scientific">Candidatus Marithioploca araucensis</name>
    <dbReference type="NCBI Taxonomy" id="70273"/>
    <lineage>
        <taxon>Bacteria</taxon>
        <taxon>Pseudomonadati</taxon>
        <taxon>Pseudomonadota</taxon>
        <taxon>Gammaproteobacteria</taxon>
        <taxon>Thiotrichales</taxon>
        <taxon>Thiotrichaceae</taxon>
        <taxon>Candidatus Marithioploca</taxon>
    </lineage>
</organism>
<dbReference type="Proteomes" id="UP001171945">
    <property type="component" value="Unassembled WGS sequence"/>
</dbReference>
<dbReference type="InterPro" id="IPR050764">
    <property type="entry name" value="CbbQ/NirQ/NorQ/GpvN"/>
</dbReference>
<dbReference type="CDD" id="cd00009">
    <property type="entry name" value="AAA"/>
    <property type="match status" value="1"/>
</dbReference>
<dbReference type="Pfam" id="PF07728">
    <property type="entry name" value="AAA_5"/>
    <property type="match status" value="1"/>
</dbReference>
<dbReference type="InterPro" id="IPR003593">
    <property type="entry name" value="AAA+_ATPase"/>
</dbReference>